<evidence type="ECO:0000313" key="2">
    <source>
        <dbReference type="EMBL" id="MBK1827109.1"/>
    </source>
</evidence>
<dbReference type="AlphaFoldDB" id="A0A934RD70"/>
<keyword evidence="3" id="KW-1185">Reference proteome</keyword>
<dbReference type="Proteomes" id="UP000658278">
    <property type="component" value="Unassembled WGS sequence"/>
</dbReference>
<evidence type="ECO:0000313" key="3">
    <source>
        <dbReference type="Proteomes" id="UP000658278"/>
    </source>
</evidence>
<gene>
    <name evidence="2" type="ORF">JIN81_08760</name>
</gene>
<evidence type="ECO:0008006" key="4">
    <source>
        <dbReference type="Google" id="ProtNLM"/>
    </source>
</evidence>
<feature type="signal peptide" evidence="1">
    <location>
        <begin position="1"/>
        <end position="17"/>
    </location>
</feature>
<dbReference type="RefSeq" id="WP_200278555.1">
    <property type="nucleotide sequence ID" value="NZ_JAENII010000005.1"/>
</dbReference>
<sequence length="420" mass="47087">MKSYPLLALGATSLLHAGTPAEEPTITPAPEPWIKPTLDIRARYEYGSQNTNTLDSSNAFTTRERVGLITRDWYGFSAMVEGEFTQAIGDDYAVNGNQPNVNPFNPGQTFIADPETNELNRAWIQWKGYDTTVKGGRQRVILDNAAFVGNVGWRQNEQTYDGIALTNQSISDLTLFYSYLNRANRIFGSDARGALRSFAGDIHLFNARYEGLKNTTLTGYAYLMDFDETAANRGYISNNTYGGIISTKLDNWSFRAEAAYQTDTDSSPANVDDAGYLHLNVDYSFAGCHTFGLGWAYLDEDFVQPLSTAHAFNGFADVFLGRQVGLVYNPGLNDVYLSHKWKTPFWGVQFAQFFHFFGDNDTDFDFGWEYDVVLSKKFNDNFTAITKLAFYDSPGPTGKTINYAPAFDTTRISVELNYKF</sequence>
<protein>
    <recommendedName>
        <fullName evidence="4">Alginate export domain-containing protein</fullName>
    </recommendedName>
</protein>
<evidence type="ECO:0000256" key="1">
    <source>
        <dbReference type="SAM" id="SignalP"/>
    </source>
</evidence>
<reference evidence="2" key="1">
    <citation type="submission" date="2021-01" db="EMBL/GenBank/DDBJ databases">
        <title>Modified the classification status of verrucomicrobia.</title>
        <authorList>
            <person name="Feng X."/>
        </authorList>
    </citation>
    <scope>NUCLEOTIDE SEQUENCE</scope>
    <source>
        <strain evidence="2">KCTC 22201</strain>
    </source>
</reference>
<name>A0A934RD70_9BACT</name>
<proteinExistence type="predicted"/>
<accession>A0A934RD70</accession>
<dbReference type="EMBL" id="JAENII010000005">
    <property type="protein sequence ID" value="MBK1827109.1"/>
    <property type="molecule type" value="Genomic_DNA"/>
</dbReference>
<dbReference type="InterPro" id="IPR023614">
    <property type="entry name" value="Porin_dom_sf"/>
</dbReference>
<keyword evidence="1" id="KW-0732">Signal</keyword>
<dbReference type="Gene3D" id="2.40.160.10">
    <property type="entry name" value="Porin"/>
    <property type="match status" value="1"/>
</dbReference>
<organism evidence="2 3">
    <name type="scientific">Haloferula rosea</name>
    <dbReference type="NCBI Taxonomy" id="490093"/>
    <lineage>
        <taxon>Bacteria</taxon>
        <taxon>Pseudomonadati</taxon>
        <taxon>Verrucomicrobiota</taxon>
        <taxon>Verrucomicrobiia</taxon>
        <taxon>Verrucomicrobiales</taxon>
        <taxon>Verrucomicrobiaceae</taxon>
        <taxon>Haloferula</taxon>
    </lineage>
</organism>
<comment type="caution">
    <text evidence="2">The sequence shown here is derived from an EMBL/GenBank/DDBJ whole genome shotgun (WGS) entry which is preliminary data.</text>
</comment>
<feature type="chain" id="PRO_5037497405" description="Alginate export domain-containing protein" evidence="1">
    <location>
        <begin position="18"/>
        <end position="420"/>
    </location>
</feature>